<dbReference type="KEGG" id="cher:DK880_00146"/>
<dbReference type="AlphaFoldDB" id="A0A2Z3LB46"/>
<proteinExistence type="predicted"/>
<evidence type="ECO:0000313" key="1">
    <source>
        <dbReference type="EMBL" id="AWN81482.1"/>
    </source>
</evidence>
<gene>
    <name evidence="1" type="ORF">DK880_00146</name>
</gene>
<sequence length="42" mass="5014">MDSFKAGPYLLLGLFRTKHRVTQLKISQTKKTIYNRTLRLYL</sequence>
<evidence type="ECO:0000313" key="2">
    <source>
        <dbReference type="Proteomes" id="UP000245872"/>
    </source>
</evidence>
<keyword evidence="2" id="KW-1185">Reference proteome</keyword>
<reference evidence="1 2" key="1">
    <citation type="submission" date="2018-05" db="EMBL/GenBank/DDBJ databases">
        <title>Candidatus Cardinium hertigii Genome Assembly.</title>
        <authorList>
            <person name="Showmaker K.C."/>
            <person name="Walden K.O."/>
            <person name="Fields C.J."/>
            <person name="Lambert K.N."/>
            <person name="Hudson M.E."/>
        </authorList>
    </citation>
    <scope>NUCLEOTIDE SEQUENCE [LARGE SCALE GENOMIC DNA]</scope>
    <source>
        <strain evidence="2">cHgTN10</strain>
    </source>
</reference>
<name>A0A2Z3LB46_9BACT</name>
<protein>
    <submittedName>
        <fullName evidence="1">Uncharacterized protein</fullName>
    </submittedName>
</protein>
<dbReference type="Proteomes" id="UP000245872">
    <property type="component" value="Chromosome"/>
</dbReference>
<accession>A0A2Z3LB46</accession>
<dbReference type="EMBL" id="CP029619">
    <property type="protein sequence ID" value="AWN81482.1"/>
    <property type="molecule type" value="Genomic_DNA"/>
</dbReference>
<organism evidence="1 2">
    <name type="scientific">Candidatus Cardinium hertigii</name>
    <dbReference type="NCBI Taxonomy" id="247481"/>
    <lineage>
        <taxon>Bacteria</taxon>
        <taxon>Pseudomonadati</taxon>
        <taxon>Bacteroidota</taxon>
        <taxon>Cytophagia</taxon>
        <taxon>Cytophagales</taxon>
        <taxon>Amoebophilaceae</taxon>
        <taxon>Candidatus Cardinium</taxon>
    </lineage>
</organism>